<name>A0ABD1S1K4_9LAMI</name>
<gene>
    <name evidence="2" type="ORF">Fot_38309</name>
</gene>
<evidence type="ECO:0000313" key="3">
    <source>
        <dbReference type="Proteomes" id="UP001604277"/>
    </source>
</evidence>
<proteinExistence type="predicted"/>
<comment type="caution">
    <text evidence="2">The sequence shown here is derived from an EMBL/GenBank/DDBJ whole genome shotgun (WGS) entry which is preliminary data.</text>
</comment>
<feature type="compositionally biased region" description="Basic and acidic residues" evidence="1">
    <location>
        <begin position="116"/>
        <end position="125"/>
    </location>
</feature>
<dbReference type="EMBL" id="JBFOLJ010000011">
    <property type="protein sequence ID" value="KAL2494552.1"/>
    <property type="molecule type" value="Genomic_DNA"/>
</dbReference>
<dbReference type="AlphaFoldDB" id="A0ABD1S1K4"/>
<keyword evidence="3" id="KW-1185">Reference proteome</keyword>
<accession>A0ABD1S1K4</accession>
<organism evidence="2 3">
    <name type="scientific">Forsythia ovata</name>
    <dbReference type="NCBI Taxonomy" id="205694"/>
    <lineage>
        <taxon>Eukaryota</taxon>
        <taxon>Viridiplantae</taxon>
        <taxon>Streptophyta</taxon>
        <taxon>Embryophyta</taxon>
        <taxon>Tracheophyta</taxon>
        <taxon>Spermatophyta</taxon>
        <taxon>Magnoliopsida</taxon>
        <taxon>eudicotyledons</taxon>
        <taxon>Gunneridae</taxon>
        <taxon>Pentapetalae</taxon>
        <taxon>asterids</taxon>
        <taxon>lamiids</taxon>
        <taxon>Lamiales</taxon>
        <taxon>Oleaceae</taxon>
        <taxon>Forsythieae</taxon>
        <taxon>Forsythia</taxon>
    </lineage>
</organism>
<feature type="region of interest" description="Disordered" evidence="1">
    <location>
        <begin position="95"/>
        <end position="129"/>
    </location>
</feature>
<sequence>MVNFPISRNHPLLWLRGKKGTREDKEVVKQKSDSQAQALLTCNSNLYDQHVDMEGESGIGRGPNILGSLISIDQLGSIYPHLDFLTFDLVHGEKGTREDKEVVKPKSDSQAQGKKGTREEKEVVKQKSNSQAQVNFLLELVFDIGEVLLFIAAFE</sequence>
<evidence type="ECO:0000313" key="2">
    <source>
        <dbReference type="EMBL" id="KAL2494552.1"/>
    </source>
</evidence>
<protein>
    <submittedName>
        <fullName evidence="2">Uncharacterized protein</fullName>
    </submittedName>
</protein>
<reference evidence="3" key="1">
    <citation type="submission" date="2024-07" db="EMBL/GenBank/DDBJ databases">
        <title>Two chromosome-level genome assemblies of Korean endemic species Abeliophyllum distichum and Forsythia ovata (Oleaceae).</title>
        <authorList>
            <person name="Jang H."/>
        </authorList>
    </citation>
    <scope>NUCLEOTIDE SEQUENCE [LARGE SCALE GENOMIC DNA]</scope>
</reference>
<dbReference type="Proteomes" id="UP001604277">
    <property type="component" value="Unassembled WGS sequence"/>
</dbReference>
<feature type="compositionally biased region" description="Basic and acidic residues" evidence="1">
    <location>
        <begin position="95"/>
        <end position="107"/>
    </location>
</feature>
<evidence type="ECO:0000256" key="1">
    <source>
        <dbReference type="SAM" id="MobiDB-lite"/>
    </source>
</evidence>